<dbReference type="PATRIC" id="fig|1187852.3.peg.1034"/>
<comment type="caution">
    <text evidence="5">The sequence shown here is derived from an EMBL/GenBank/DDBJ whole genome shotgun (WGS) entry which is preliminary data.</text>
</comment>
<dbReference type="SUPFAM" id="SSF55031">
    <property type="entry name" value="Bacterial exopeptidase dimerisation domain"/>
    <property type="match status" value="1"/>
</dbReference>
<comment type="similarity">
    <text evidence="1">Belongs to the peptidase M20 family.</text>
</comment>
<evidence type="ECO:0000313" key="5">
    <source>
        <dbReference type="EMBL" id="KMO37850.1"/>
    </source>
</evidence>
<dbReference type="Gene3D" id="3.30.70.360">
    <property type="match status" value="1"/>
</dbReference>
<dbReference type="OrthoDB" id="9777385at2"/>
<dbReference type="AlphaFoldDB" id="A0A0J6SRH6"/>
<dbReference type="CDD" id="cd05666">
    <property type="entry name" value="M20_Acy1-like"/>
    <property type="match status" value="1"/>
</dbReference>
<dbReference type="RefSeq" id="WP_048452377.1">
    <property type="nucleotide sequence ID" value="NZ_LABZ01000129.1"/>
</dbReference>
<comment type="cofactor">
    <cofactor evidence="3">
        <name>Mn(2+)</name>
        <dbReference type="ChEBI" id="CHEBI:29035"/>
    </cofactor>
    <text evidence="3">The Mn(2+) ion enhances activity.</text>
</comment>
<accession>A0A0J6SRH6</accession>
<dbReference type="PANTHER" id="PTHR11014">
    <property type="entry name" value="PEPTIDASE M20 FAMILY MEMBER"/>
    <property type="match status" value="1"/>
</dbReference>
<evidence type="ECO:0000256" key="3">
    <source>
        <dbReference type="PIRSR" id="PIRSR005962-1"/>
    </source>
</evidence>
<evidence type="ECO:0000259" key="4">
    <source>
        <dbReference type="Pfam" id="PF07687"/>
    </source>
</evidence>
<dbReference type="InterPro" id="IPR017439">
    <property type="entry name" value="Amidohydrolase"/>
</dbReference>
<dbReference type="InterPro" id="IPR036264">
    <property type="entry name" value="Bact_exopeptidase_dim_dom"/>
</dbReference>
<dbReference type="PIRSF" id="PIRSF005962">
    <property type="entry name" value="Pept_M20D_amidohydro"/>
    <property type="match status" value="1"/>
</dbReference>
<reference evidence="5 6" key="1">
    <citation type="submission" date="2015-03" db="EMBL/GenBank/DDBJ databases">
        <title>Genome sequencing of Methylobacterium tarhaniae DSM 25844.</title>
        <authorList>
            <person name="Chaudhry V."/>
            <person name="Patil P.B."/>
        </authorList>
    </citation>
    <scope>NUCLEOTIDE SEQUENCE [LARGE SCALE GENOMIC DNA]</scope>
    <source>
        <strain evidence="5 6">DSM 25844</strain>
    </source>
</reference>
<dbReference type="Gene3D" id="3.40.630.10">
    <property type="entry name" value="Zn peptidases"/>
    <property type="match status" value="1"/>
</dbReference>
<dbReference type="Pfam" id="PF01546">
    <property type="entry name" value="Peptidase_M20"/>
    <property type="match status" value="1"/>
</dbReference>
<dbReference type="InterPro" id="IPR002933">
    <property type="entry name" value="Peptidase_M20"/>
</dbReference>
<evidence type="ECO:0000313" key="6">
    <source>
        <dbReference type="Proteomes" id="UP000036449"/>
    </source>
</evidence>
<dbReference type="InterPro" id="IPR011650">
    <property type="entry name" value="Peptidase_M20_dimer"/>
</dbReference>
<dbReference type="Proteomes" id="UP000036449">
    <property type="component" value="Unassembled WGS sequence"/>
</dbReference>
<organism evidence="5 6">
    <name type="scientific">Methylobacterium tarhaniae</name>
    <dbReference type="NCBI Taxonomy" id="1187852"/>
    <lineage>
        <taxon>Bacteria</taxon>
        <taxon>Pseudomonadati</taxon>
        <taxon>Pseudomonadota</taxon>
        <taxon>Alphaproteobacteria</taxon>
        <taxon>Hyphomicrobiales</taxon>
        <taxon>Methylobacteriaceae</taxon>
        <taxon>Methylobacterium</taxon>
    </lineage>
</organism>
<keyword evidence="3" id="KW-0464">Manganese</keyword>
<dbReference type="PANTHER" id="PTHR11014:SF63">
    <property type="entry name" value="METALLOPEPTIDASE, PUTATIVE (AFU_ORTHOLOGUE AFUA_6G09600)-RELATED"/>
    <property type="match status" value="1"/>
</dbReference>
<gene>
    <name evidence="5" type="ORF">VQ03_18645</name>
</gene>
<evidence type="ECO:0000256" key="2">
    <source>
        <dbReference type="ARBA" id="ARBA00022801"/>
    </source>
</evidence>
<keyword evidence="2 5" id="KW-0378">Hydrolase</keyword>
<dbReference type="GO" id="GO:0016787">
    <property type="term" value="F:hydrolase activity"/>
    <property type="evidence" value="ECO:0007669"/>
    <property type="project" value="UniProtKB-KW"/>
</dbReference>
<sequence>MSPIDRISADLDALTAIRRDFHAHPELGFEEVRTSGIVASMLASWGIEVHREIGRTGVVGVLKGRGTSPRRIGLRADMDALPIEEATNLPYRSTIPGKMHACGHDGHTTMLLGAAKYLAETRDFDGTAVFIFQPAEEGLGGARAMLADGLFSRFPCDEVYGLHNNPSGRSGELSVRPGPAMAAADFFDIRIVGRGAHGAQPNRGIDPVVVQAALVQALQTIVSRNADPLQSAVLSITQVHAGAAYNVIPEEAHLAGTIRTFDDGVRALVSQRMREISAGVAATFGAEITVEIRDIFSVLRNSEEQTRAAAEVATELFGAAKVDTTPEPKMGSEDFADMLHAVPGAYAWLGGKAGANLHNAAFDFDDAIIPLGAAYLARLVERRSAAAAG</sequence>
<feature type="binding site" evidence="3">
    <location>
        <position position="358"/>
    </location>
    <ligand>
        <name>Mn(2+)</name>
        <dbReference type="ChEBI" id="CHEBI:29035"/>
        <label>2</label>
    </ligand>
</feature>
<feature type="domain" description="Peptidase M20 dimerisation" evidence="4">
    <location>
        <begin position="187"/>
        <end position="263"/>
    </location>
</feature>
<keyword evidence="3" id="KW-0479">Metal-binding</keyword>
<dbReference type="NCBIfam" id="TIGR01891">
    <property type="entry name" value="amidohydrolases"/>
    <property type="match status" value="1"/>
</dbReference>
<name>A0A0J6SRH6_9HYPH</name>
<feature type="binding site" evidence="3">
    <location>
        <position position="104"/>
    </location>
    <ligand>
        <name>Mn(2+)</name>
        <dbReference type="ChEBI" id="CHEBI:29035"/>
        <label>2</label>
    </ligand>
</feature>
<proteinExistence type="inferred from homology"/>
<evidence type="ECO:0000256" key="1">
    <source>
        <dbReference type="ARBA" id="ARBA00006153"/>
    </source>
</evidence>
<dbReference type="GO" id="GO:0046872">
    <property type="term" value="F:metal ion binding"/>
    <property type="evidence" value="ECO:0007669"/>
    <property type="project" value="UniProtKB-KW"/>
</dbReference>
<keyword evidence="6" id="KW-1185">Reference proteome</keyword>
<dbReference type="EMBL" id="LABZ01000129">
    <property type="protein sequence ID" value="KMO37850.1"/>
    <property type="molecule type" value="Genomic_DNA"/>
</dbReference>
<protein>
    <submittedName>
        <fullName evidence="5">Amidohydrolase</fullName>
    </submittedName>
</protein>
<feature type="binding site" evidence="3">
    <location>
        <position position="163"/>
    </location>
    <ligand>
        <name>Mn(2+)</name>
        <dbReference type="ChEBI" id="CHEBI:29035"/>
        <label>2</label>
    </ligand>
</feature>
<feature type="binding site" evidence="3">
    <location>
        <position position="137"/>
    </location>
    <ligand>
        <name>Mn(2+)</name>
        <dbReference type="ChEBI" id="CHEBI:29035"/>
        <label>2</label>
    </ligand>
</feature>
<dbReference type="Pfam" id="PF07687">
    <property type="entry name" value="M20_dimer"/>
    <property type="match status" value="1"/>
</dbReference>
<dbReference type="FunFam" id="3.30.70.360:FF:000014">
    <property type="entry name" value="N-acyl-L-amino acid amidohydrolase"/>
    <property type="match status" value="1"/>
</dbReference>
<dbReference type="SUPFAM" id="SSF53187">
    <property type="entry name" value="Zn-dependent exopeptidases"/>
    <property type="match status" value="1"/>
</dbReference>
<feature type="binding site" evidence="3">
    <location>
        <position position="102"/>
    </location>
    <ligand>
        <name>Mn(2+)</name>
        <dbReference type="ChEBI" id="CHEBI:29035"/>
        <label>2</label>
    </ligand>
</feature>